<evidence type="ECO:0000256" key="1">
    <source>
        <dbReference type="ARBA" id="ARBA00023002"/>
    </source>
</evidence>
<dbReference type="OrthoDB" id="178899at2"/>
<accession>A0A2T4ZAT8</accession>
<dbReference type="Gene3D" id="3.50.50.60">
    <property type="entry name" value="FAD/NAD(P)-binding domain"/>
    <property type="match status" value="2"/>
</dbReference>
<proteinExistence type="predicted"/>
<evidence type="ECO:0000313" key="3">
    <source>
        <dbReference type="Proteomes" id="UP000241639"/>
    </source>
</evidence>
<keyword evidence="3" id="KW-1185">Reference proteome</keyword>
<evidence type="ECO:0000313" key="2">
    <source>
        <dbReference type="EMBL" id="PTM59000.1"/>
    </source>
</evidence>
<reference evidence="2 3" key="1">
    <citation type="submission" date="2018-04" db="EMBL/GenBank/DDBJ databases">
        <title>Genomic Encyclopedia of Archaeal and Bacterial Type Strains, Phase II (KMG-II): from individual species to whole genera.</title>
        <authorList>
            <person name="Goeker M."/>
        </authorList>
    </citation>
    <scope>NUCLEOTIDE SEQUENCE [LARGE SCALE GENOMIC DNA]</scope>
    <source>
        <strain evidence="2 3">DSM 45169</strain>
    </source>
</reference>
<dbReference type="PRINTS" id="PR00368">
    <property type="entry name" value="FADPNR"/>
</dbReference>
<name>A0A2T4ZAT8_9BACL</name>
<organism evidence="2 3">
    <name type="scientific">Desmospora activa DSM 45169</name>
    <dbReference type="NCBI Taxonomy" id="1121389"/>
    <lineage>
        <taxon>Bacteria</taxon>
        <taxon>Bacillati</taxon>
        <taxon>Bacillota</taxon>
        <taxon>Bacilli</taxon>
        <taxon>Bacillales</taxon>
        <taxon>Thermoactinomycetaceae</taxon>
        <taxon>Desmospora</taxon>
    </lineage>
</organism>
<comment type="caution">
    <text evidence="2">The sequence shown here is derived from an EMBL/GenBank/DDBJ whole genome shotgun (WGS) entry which is preliminary data.</text>
</comment>
<keyword evidence="1" id="KW-0560">Oxidoreductase</keyword>
<dbReference type="GO" id="GO:0004497">
    <property type="term" value="F:monooxygenase activity"/>
    <property type="evidence" value="ECO:0007669"/>
    <property type="project" value="TreeGrafter"/>
</dbReference>
<dbReference type="AlphaFoldDB" id="A0A2T4ZAT8"/>
<protein>
    <submittedName>
        <fullName evidence="2">Pyridine nucleotide-disulfide oxidoreductase</fullName>
    </submittedName>
</protein>
<dbReference type="GO" id="GO:0050660">
    <property type="term" value="F:flavin adenine dinucleotide binding"/>
    <property type="evidence" value="ECO:0007669"/>
    <property type="project" value="TreeGrafter"/>
</dbReference>
<dbReference type="InterPro" id="IPR036188">
    <property type="entry name" value="FAD/NAD-bd_sf"/>
</dbReference>
<dbReference type="InterPro" id="IPR050982">
    <property type="entry name" value="Auxin_biosynth/cation_transpt"/>
</dbReference>
<gene>
    <name evidence="2" type="ORF">C8J48_1600</name>
</gene>
<dbReference type="EMBL" id="PZZP01000001">
    <property type="protein sequence ID" value="PTM59000.1"/>
    <property type="molecule type" value="Genomic_DNA"/>
</dbReference>
<dbReference type="PANTHER" id="PTHR43539:SF89">
    <property type="entry name" value="NAD(P)-BINDING DOMAIN-CONTAINING PROTEIN"/>
    <property type="match status" value="1"/>
</dbReference>
<dbReference type="PANTHER" id="PTHR43539">
    <property type="entry name" value="FLAVIN-BINDING MONOOXYGENASE-LIKE PROTEIN (AFU_ORTHOLOGUE AFUA_4G09220)"/>
    <property type="match status" value="1"/>
</dbReference>
<dbReference type="Pfam" id="PF13738">
    <property type="entry name" value="Pyr_redox_3"/>
    <property type="match status" value="1"/>
</dbReference>
<dbReference type="PRINTS" id="PR00469">
    <property type="entry name" value="PNDRDTASEII"/>
</dbReference>
<dbReference type="RefSeq" id="WP_107725736.1">
    <property type="nucleotide sequence ID" value="NZ_PZZP01000001.1"/>
</dbReference>
<dbReference type="SUPFAM" id="SSF51905">
    <property type="entry name" value="FAD/NAD(P)-binding domain"/>
    <property type="match status" value="2"/>
</dbReference>
<sequence>MTERQTDVLIIGAGAAGVGLGALFAQTGFDRYLILEREQVGASFFAWPQEMRLITPSFHGHAFGHLDLNAVMPGTSPAFSLRREHLSGNEYGQYLQAVADHFDLPVQVGVEVKRVQKENDHFFVHTDQGVYTARLVVWAAGEFAYPDQMPFPGAEHCLHNSEVESWGSLSGEERLVIGGYESGMDAAIHLVHGGKKVIVISRGTPWLSDEPDPSVSLSPYTRERLLEALETGCLRLWGEKEVVEVKQEQDRYRVRLRSGDAVMTTERPILATGFRSSMEKVREHFKWEGKHVVLTDRDESTQTPGLFLCGPRVKHGEVIFCFIYKFRQRFAVVAEEMLKRLKAPYDAAVFRDYRDNQMYLDDLSCCDDECIC</sequence>
<dbReference type="Proteomes" id="UP000241639">
    <property type="component" value="Unassembled WGS sequence"/>
</dbReference>